<evidence type="ECO:0000313" key="2">
    <source>
        <dbReference type="EMBL" id="KAI9262332.1"/>
    </source>
</evidence>
<feature type="domain" description="Heterokaryon incompatibility" evidence="1">
    <location>
        <begin position="39"/>
        <end position="89"/>
    </location>
</feature>
<evidence type="ECO:0000259" key="1">
    <source>
        <dbReference type="Pfam" id="PF06985"/>
    </source>
</evidence>
<dbReference type="AlphaFoldDB" id="A0AAD5JZZ0"/>
<dbReference type="PANTHER" id="PTHR24148">
    <property type="entry name" value="ANKYRIN REPEAT DOMAIN-CONTAINING PROTEIN 39 HOMOLOG-RELATED"/>
    <property type="match status" value="1"/>
</dbReference>
<dbReference type="Proteomes" id="UP001209540">
    <property type="component" value="Unassembled WGS sequence"/>
</dbReference>
<dbReference type="EMBL" id="JAIXMP010000014">
    <property type="protein sequence ID" value="KAI9262332.1"/>
    <property type="molecule type" value="Genomic_DNA"/>
</dbReference>
<name>A0AAD5JZZ0_9FUNG</name>
<protein>
    <recommendedName>
        <fullName evidence="1">Heterokaryon incompatibility domain-containing protein</fullName>
    </recommendedName>
</protein>
<organism evidence="2 3">
    <name type="scientific">Phascolomyces articulosus</name>
    <dbReference type="NCBI Taxonomy" id="60185"/>
    <lineage>
        <taxon>Eukaryota</taxon>
        <taxon>Fungi</taxon>
        <taxon>Fungi incertae sedis</taxon>
        <taxon>Mucoromycota</taxon>
        <taxon>Mucoromycotina</taxon>
        <taxon>Mucoromycetes</taxon>
        <taxon>Mucorales</taxon>
        <taxon>Lichtheimiaceae</taxon>
        <taxon>Phascolomyces</taxon>
    </lineage>
</organism>
<dbReference type="InterPro" id="IPR010730">
    <property type="entry name" value="HET"/>
</dbReference>
<dbReference type="PANTHER" id="PTHR24148:SF64">
    <property type="entry name" value="HETEROKARYON INCOMPATIBILITY DOMAIN-CONTAINING PROTEIN"/>
    <property type="match status" value="1"/>
</dbReference>
<gene>
    <name evidence="2" type="ORF">BDA99DRAFT_537674</name>
</gene>
<proteinExistence type="predicted"/>
<dbReference type="InterPro" id="IPR052895">
    <property type="entry name" value="HetReg/Transcr_Mod"/>
</dbReference>
<keyword evidence="3" id="KW-1185">Reference proteome</keyword>
<comment type="caution">
    <text evidence="2">The sequence shown here is derived from an EMBL/GenBank/DDBJ whole genome shotgun (WGS) entry which is preliminary data.</text>
</comment>
<dbReference type="Pfam" id="PF06985">
    <property type="entry name" value="HET"/>
    <property type="match status" value="1"/>
</dbReference>
<reference evidence="2" key="2">
    <citation type="submission" date="2023-02" db="EMBL/GenBank/DDBJ databases">
        <authorList>
            <consortium name="DOE Joint Genome Institute"/>
            <person name="Mondo S.J."/>
            <person name="Chang Y."/>
            <person name="Wang Y."/>
            <person name="Ahrendt S."/>
            <person name="Andreopoulos W."/>
            <person name="Barry K."/>
            <person name="Beard J."/>
            <person name="Benny G.L."/>
            <person name="Blankenship S."/>
            <person name="Bonito G."/>
            <person name="Cuomo C."/>
            <person name="Desiro A."/>
            <person name="Gervers K.A."/>
            <person name="Hundley H."/>
            <person name="Kuo A."/>
            <person name="LaButti K."/>
            <person name="Lang B.F."/>
            <person name="Lipzen A."/>
            <person name="O'Donnell K."/>
            <person name="Pangilinan J."/>
            <person name="Reynolds N."/>
            <person name="Sandor L."/>
            <person name="Smith M.W."/>
            <person name="Tsang A."/>
            <person name="Grigoriev I.V."/>
            <person name="Stajich J.E."/>
            <person name="Spatafora J.W."/>
        </authorList>
    </citation>
    <scope>NUCLEOTIDE SEQUENCE</scope>
    <source>
        <strain evidence="2">RSA 2281</strain>
    </source>
</reference>
<reference evidence="2" key="1">
    <citation type="journal article" date="2022" name="IScience">
        <title>Evolution of zygomycete secretomes and the origins of terrestrial fungal ecologies.</title>
        <authorList>
            <person name="Chang Y."/>
            <person name="Wang Y."/>
            <person name="Mondo S."/>
            <person name="Ahrendt S."/>
            <person name="Andreopoulos W."/>
            <person name="Barry K."/>
            <person name="Beard J."/>
            <person name="Benny G.L."/>
            <person name="Blankenship S."/>
            <person name="Bonito G."/>
            <person name="Cuomo C."/>
            <person name="Desiro A."/>
            <person name="Gervers K.A."/>
            <person name="Hundley H."/>
            <person name="Kuo A."/>
            <person name="LaButti K."/>
            <person name="Lang B.F."/>
            <person name="Lipzen A."/>
            <person name="O'Donnell K."/>
            <person name="Pangilinan J."/>
            <person name="Reynolds N."/>
            <person name="Sandor L."/>
            <person name="Smith M.E."/>
            <person name="Tsang A."/>
            <person name="Grigoriev I.V."/>
            <person name="Stajich J.E."/>
            <person name="Spatafora J.W."/>
        </authorList>
    </citation>
    <scope>NUCLEOTIDE SEQUENCE</scope>
    <source>
        <strain evidence="2">RSA 2281</strain>
    </source>
</reference>
<evidence type="ECO:0000313" key="3">
    <source>
        <dbReference type="Proteomes" id="UP001209540"/>
    </source>
</evidence>
<sequence>MDKGARYFTMPLVVEGKVVRHLPVLCLSPNATIKHVTYDQLLQQLCKDFLIEYLWYDKVCIDQSNKDAKLQEIKQMHRIYSNACYTVAIVPEVHVFNPKYLDTINPVFAKTQAFWKRSWTLEEAMSSKRILIVGTDTNLWQHSLNTCNIPTTADLLSAYMLDFVNQHQGGGSVNQALHYAHFRKSAKEHDKIFSLINIFHDMFEDMKIDYKMDIKTAFSIFYQMVASKDLSILCFGGITHNDGSRCLESTMKDHSLPTWTGVSGVHIVPYVTTTVTLFQSPYFICDDMSLHIPTKYYKKLPIVPFDFACFSPLASHDKEQWRQQQTMFKERQESMGVRKVVAESTALMDWSIVMYGISNLYATHYHHPQDTSFMKIRPLSLTEDCNECVILPVLLKSHDLAGTDIGGSTLLNQRAGYNHNYYLPVIKKYMDNTNSAKEQYKAIGIYFLGGPHFGELSSDDPNEILYSVFGDVANNEVKEFIIN</sequence>
<accession>A0AAD5JZZ0</accession>